<proteinExistence type="predicted"/>
<dbReference type="EMBL" id="JAUCMV010000004">
    <property type="protein sequence ID" value="KAK0403701.1"/>
    <property type="molecule type" value="Genomic_DNA"/>
</dbReference>
<dbReference type="GO" id="GO:0005739">
    <property type="term" value="C:mitochondrion"/>
    <property type="evidence" value="ECO:0007669"/>
    <property type="project" value="TreeGrafter"/>
</dbReference>
<evidence type="ECO:0000256" key="1">
    <source>
        <dbReference type="SAM" id="MobiDB-lite"/>
    </source>
</evidence>
<dbReference type="GO" id="GO:0070681">
    <property type="term" value="P:glutaminyl-tRNAGln biosynthesis via transamidation"/>
    <property type="evidence" value="ECO:0007669"/>
    <property type="project" value="TreeGrafter"/>
</dbReference>
<dbReference type="InterPro" id="IPR036113">
    <property type="entry name" value="Asp/Glu-ADT_sf_sub_c"/>
</dbReference>
<evidence type="ECO:0000313" key="3">
    <source>
        <dbReference type="Proteomes" id="UP001175271"/>
    </source>
</evidence>
<feature type="region of interest" description="Disordered" evidence="1">
    <location>
        <begin position="131"/>
        <end position="154"/>
    </location>
</feature>
<dbReference type="GO" id="GO:0032543">
    <property type="term" value="P:mitochondrial translation"/>
    <property type="evidence" value="ECO:0007669"/>
    <property type="project" value="TreeGrafter"/>
</dbReference>
<keyword evidence="3" id="KW-1185">Reference proteome</keyword>
<dbReference type="AlphaFoldDB" id="A0AA39HD83"/>
<reference evidence="2" key="1">
    <citation type="submission" date="2023-06" db="EMBL/GenBank/DDBJ databases">
        <title>Genomic analysis of the entomopathogenic nematode Steinernema hermaphroditum.</title>
        <authorList>
            <person name="Schwarz E.M."/>
            <person name="Heppert J.K."/>
            <person name="Baniya A."/>
            <person name="Schwartz H.T."/>
            <person name="Tan C.-H."/>
            <person name="Antoshechkin I."/>
            <person name="Sternberg P.W."/>
            <person name="Goodrich-Blair H."/>
            <person name="Dillman A.R."/>
        </authorList>
    </citation>
    <scope>NUCLEOTIDE SEQUENCE</scope>
    <source>
        <strain evidence="2">PS9179</strain>
        <tissue evidence="2">Whole animal</tissue>
    </source>
</reference>
<comment type="caution">
    <text evidence="2">The sequence shown here is derived from an EMBL/GenBank/DDBJ whole genome shotgun (WGS) entry which is preliminary data.</text>
</comment>
<dbReference type="GO" id="GO:0030956">
    <property type="term" value="C:glutamyl-tRNA(Gln) amidotransferase complex"/>
    <property type="evidence" value="ECO:0007669"/>
    <property type="project" value="TreeGrafter"/>
</dbReference>
<protein>
    <recommendedName>
        <fullName evidence="4">Glutamyl-tRNA(Gln) amidotransferase subunit C, mitochondrial</fullName>
    </recommendedName>
</protein>
<dbReference type="Proteomes" id="UP001175271">
    <property type="component" value="Unassembled WGS sequence"/>
</dbReference>
<dbReference type="PANTHER" id="PTHR15004">
    <property type="entry name" value="GLUTAMYL-TRNA(GLN) AMIDOTRANSFERASE SUBUNIT C, MITOCHONDRIAL"/>
    <property type="match status" value="1"/>
</dbReference>
<evidence type="ECO:0008006" key="4">
    <source>
        <dbReference type="Google" id="ProtNLM"/>
    </source>
</evidence>
<dbReference type="InterPro" id="IPR003837">
    <property type="entry name" value="GatC"/>
</dbReference>
<organism evidence="2 3">
    <name type="scientific">Steinernema hermaphroditum</name>
    <dbReference type="NCBI Taxonomy" id="289476"/>
    <lineage>
        <taxon>Eukaryota</taxon>
        <taxon>Metazoa</taxon>
        <taxon>Ecdysozoa</taxon>
        <taxon>Nematoda</taxon>
        <taxon>Chromadorea</taxon>
        <taxon>Rhabditida</taxon>
        <taxon>Tylenchina</taxon>
        <taxon>Panagrolaimomorpha</taxon>
        <taxon>Strongyloidoidea</taxon>
        <taxon>Steinernematidae</taxon>
        <taxon>Steinernema</taxon>
    </lineage>
</organism>
<dbReference type="PANTHER" id="PTHR15004:SF0">
    <property type="entry name" value="GLUTAMYL-TRNA(GLN) AMIDOTRANSFERASE SUBUNIT C, MITOCHONDRIAL"/>
    <property type="match status" value="1"/>
</dbReference>
<dbReference type="SUPFAM" id="SSF141000">
    <property type="entry name" value="Glu-tRNAGln amidotransferase C subunit"/>
    <property type="match status" value="1"/>
</dbReference>
<accession>A0AA39HD83</accession>
<evidence type="ECO:0000313" key="2">
    <source>
        <dbReference type="EMBL" id="KAK0403701.1"/>
    </source>
</evidence>
<dbReference type="Pfam" id="PF02686">
    <property type="entry name" value="GatC"/>
    <property type="match status" value="1"/>
</dbReference>
<sequence>MFRSLLTPCGVVSQRWLWKKHLGGAEKILIPSKPCPTTMDLSKVELAPELDAKTIRKLEKVSLLRFESHDDIEDLRKAIAHANQISQVDVSGVEPMYFVHEDEDCPVQDDVAEHTDKRDILRNAAVVEDDHFVTPPGNVPLDENELLGSRRQKK</sequence>
<name>A0AA39HD83_9BILA</name>
<dbReference type="GO" id="GO:0006450">
    <property type="term" value="P:regulation of translational fidelity"/>
    <property type="evidence" value="ECO:0007669"/>
    <property type="project" value="InterPro"/>
</dbReference>
<gene>
    <name evidence="2" type="ORF">QR680_017075</name>
</gene>